<protein>
    <submittedName>
        <fullName evidence="1">Uncharacterized protein</fullName>
    </submittedName>
</protein>
<sequence>MKNTLHILASFVLLINYGCKAQQMVQTTADVQKLKTNEQQFINII</sequence>
<reference evidence="1 2" key="1">
    <citation type="submission" date="2021-04" db="EMBL/GenBank/DDBJ databases">
        <title>Description of novel Flavobacterium sp. F-328.</title>
        <authorList>
            <person name="Saticioglu I.B."/>
        </authorList>
    </citation>
    <scope>NUCLEOTIDE SEQUENCE [LARGE SCALE GENOMIC DNA]</scope>
    <source>
        <strain evidence="1 2">F-328</strain>
    </source>
</reference>
<evidence type="ECO:0000313" key="2">
    <source>
        <dbReference type="Proteomes" id="UP000679008"/>
    </source>
</evidence>
<dbReference type="Proteomes" id="UP000679008">
    <property type="component" value="Unassembled WGS sequence"/>
</dbReference>
<keyword evidence="2" id="KW-1185">Reference proteome</keyword>
<gene>
    <name evidence="1" type="ORF">KBJ98_02530</name>
</gene>
<name>A0ABS5D0M7_9FLAO</name>
<accession>A0ABS5D0M7</accession>
<comment type="caution">
    <text evidence="1">The sequence shown here is derived from an EMBL/GenBank/DDBJ whole genome shotgun (WGS) entry which is preliminary data.</text>
</comment>
<dbReference type="EMBL" id="JAGPXB010000001">
    <property type="protein sequence ID" value="MBQ0907573.1"/>
    <property type="molecule type" value="Genomic_DNA"/>
</dbReference>
<dbReference type="RefSeq" id="WP_210788109.1">
    <property type="nucleotide sequence ID" value="NZ_JAGPXB010000001.1"/>
</dbReference>
<evidence type="ECO:0000313" key="1">
    <source>
        <dbReference type="EMBL" id="MBQ0907573.1"/>
    </source>
</evidence>
<organism evidence="1 2">
    <name type="scientific">Flavobacterium erciyesense</name>
    <dbReference type="NCBI Taxonomy" id="2825842"/>
    <lineage>
        <taxon>Bacteria</taxon>
        <taxon>Pseudomonadati</taxon>
        <taxon>Bacteroidota</taxon>
        <taxon>Flavobacteriia</taxon>
        <taxon>Flavobacteriales</taxon>
        <taxon>Flavobacteriaceae</taxon>
        <taxon>Flavobacterium</taxon>
    </lineage>
</organism>
<proteinExistence type="predicted"/>